<feature type="transmembrane region" description="Helical" evidence="1">
    <location>
        <begin position="366"/>
        <end position="383"/>
    </location>
</feature>
<dbReference type="RefSeq" id="WP_386094753.1">
    <property type="nucleotide sequence ID" value="NZ_JBHUOZ010000001.1"/>
</dbReference>
<keyword evidence="1" id="KW-0812">Transmembrane</keyword>
<organism evidence="3 4">
    <name type="scientific">Terrimonas rubra</name>
    <dbReference type="NCBI Taxonomy" id="1035890"/>
    <lineage>
        <taxon>Bacteria</taxon>
        <taxon>Pseudomonadati</taxon>
        <taxon>Bacteroidota</taxon>
        <taxon>Chitinophagia</taxon>
        <taxon>Chitinophagales</taxon>
        <taxon>Chitinophagaceae</taxon>
        <taxon>Terrimonas</taxon>
    </lineage>
</organism>
<sequence>MTTFNWDQPQRQPGKALIYVFYKTLLTAIKIFIPFLLTILFKDSKKQGNVWEYTAVFIPVLALVVAVISYRFFRFYINELKQLVVQKGIFTRKQVVLPLERVQAVNVQQQWLHRLTNLAEVTFDSPGTSSEEVKITLTLQQANALKEYIFLQKNNPEQPVVTAAEKVIPEPVKSYRLYDLDPLSLIRLGLTANHIETFLITLTFGYSLLQNIKSASDDYYNKSMDLVSGYMVYQSALGVFLVVLLVLALSVIISFFRIVLKYANFNIAAVGNRFQIRTGLINTKEVLVPFSKIQYISWRANWLRTKTKLYVLQFHNIGQLQLKEAQKVLIPLTRLEFLPQLLANYHPLLSADGPAIRVHKSYISRMYILVLLPLLAVVLGIAWFYPFFYWGLLVVVYNAGSIYLFQQKFRMRFNEEVIHIQKGSYGSEDLLLLWHKIQTVTVQQSLYQRKAGLASVKLGTAGGSVTIPYIPLETANQVANFALYKTATEKW</sequence>
<feature type="transmembrane region" description="Helical" evidence="1">
    <location>
        <begin position="185"/>
        <end position="209"/>
    </location>
</feature>
<dbReference type="PANTHER" id="PTHR34473:SF2">
    <property type="entry name" value="UPF0699 TRANSMEMBRANE PROTEIN YDBT"/>
    <property type="match status" value="1"/>
</dbReference>
<dbReference type="PANTHER" id="PTHR34473">
    <property type="entry name" value="UPF0699 TRANSMEMBRANE PROTEIN YDBS"/>
    <property type="match status" value="1"/>
</dbReference>
<evidence type="ECO:0000313" key="4">
    <source>
        <dbReference type="Proteomes" id="UP001597511"/>
    </source>
</evidence>
<protein>
    <submittedName>
        <fullName evidence="3">PH domain-containing protein</fullName>
    </submittedName>
</protein>
<dbReference type="Pfam" id="PF03703">
    <property type="entry name" value="bPH_2"/>
    <property type="match status" value="3"/>
</dbReference>
<reference evidence="4" key="1">
    <citation type="journal article" date="2019" name="Int. J. Syst. Evol. Microbiol.">
        <title>The Global Catalogue of Microorganisms (GCM) 10K type strain sequencing project: providing services to taxonomists for standard genome sequencing and annotation.</title>
        <authorList>
            <consortium name="The Broad Institute Genomics Platform"/>
            <consortium name="The Broad Institute Genome Sequencing Center for Infectious Disease"/>
            <person name="Wu L."/>
            <person name="Ma J."/>
        </authorList>
    </citation>
    <scope>NUCLEOTIDE SEQUENCE [LARGE SCALE GENOMIC DNA]</scope>
    <source>
        <strain evidence="4">KCTC 23299</strain>
    </source>
</reference>
<name>A0ABW6A3H8_9BACT</name>
<feature type="domain" description="YdbS-like PH" evidence="2">
    <location>
        <begin position="408"/>
        <end position="480"/>
    </location>
</feature>
<comment type="caution">
    <text evidence="3">The sequence shown here is derived from an EMBL/GenBank/DDBJ whole genome shotgun (WGS) entry which is preliminary data.</text>
</comment>
<feature type="domain" description="YdbS-like PH" evidence="2">
    <location>
        <begin position="262"/>
        <end position="325"/>
    </location>
</feature>
<feature type="transmembrane region" description="Helical" evidence="1">
    <location>
        <begin position="53"/>
        <end position="73"/>
    </location>
</feature>
<dbReference type="EMBL" id="JBHUOZ010000001">
    <property type="protein sequence ID" value="MFD2918503.1"/>
    <property type="molecule type" value="Genomic_DNA"/>
</dbReference>
<gene>
    <name evidence="3" type="ORF">ACFS6H_02205</name>
</gene>
<keyword evidence="4" id="KW-1185">Reference proteome</keyword>
<dbReference type="InterPro" id="IPR005182">
    <property type="entry name" value="YdbS-like_PH"/>
</dbReference>
<feature type="domain" description="YdbS-like PH" evidence="2">
    <location>
        <begin position="70"/>
        <end position="149"/>
    </location>
</feature>
<keyword evidence="1" id="KW-0472">Membrane</keyword>
<dbReference type="Proteomes" id="UP001597511">
    <property type="component" value="Unassembled WGS sequence"/>
</dbReference>
<evidence type="ECO:0000256" key="1">
    <source>
        <dbReference type="SAM" id="Phobius"/>
    </source>
</evidence>
<accession>A0ABW6A3H8</accession>
<feature type="transmembrane region" description="Helical" evidence="1">
    <location>
        <begin position="389"/>
        <end position="405"/>
    </location>
</feature>
<evidence type="ECO:0000259" key="2">
    <source>
        <dbReference type="Pfam" id="PF03703"/>
    </source>
</evidence>
<feature type="transmembrane region" description="Helical" evidence="1">
    <location>
        <begin position="20"/>
        <end position="41"/>
    </location>
</feature>
<proteinExistence type="predicted"/>
<dbReference type="InterPro" id="IPR014529">
    <property type="entry name" value="UCP026631"/>
</dbReference>
<feature type="transmembrane region" description="Helical" evidence="1">
    <location>
        <begin position="229"/>
        <end position="256"/>
    </location>
</feature>
<dbReference type="PIRSF" id="PIRSF026631">
    <property type="entry name" value="UCP026631"/>
    <property type="match status" value="1"/>
</dbReference>
<evidence type="ECO:0000313" key="3">
    <source>
        <dbReference type="EMBL" id="MFD2918503.1"/>
    </source>
</evidence>
<keyword evidence="1" id="KW-1133">Transmembrane helix</keyword>